<reference evidence="2" key="1">
    <citation type="submission" date="2025-08" db="UniProtKB">
        <authorList>
            <consortium name="RefSeq"/>
        </authorList>
    </citation>
    <scope>IDENTIFICATION</scope>
    <source>
        <tissue evidence="2">Muscle</tissue>
    </source>
</reference>
<proteinExistence type="predicted"/>
<protein>
    <submittedName>
        <fullName evidence="2">Uncharacterized protein LOC117208051</fullName>
    </submittedName>
</protein>
<dbReference type="Proteomes" id="UP000515164">
    <property type="component" value="Unplaced"/>
</dbReference>
<accession>A0A6P8MQN2</accession>
<name>A0A6P8MQN2_9HYME</name>
<evidence type="ECO:0000313" key="1">
    <source>
        <dbReference type="Proteomes" id="UP000515164"/>
    </source>
</evidence>
<evidence type="ECO:0000313" key="2">
    <source>
        <dbReference type="RefSeq" id="XP_033304770.1"/>
    </source>
</evidence>
<dbReference type="AlphaFoldDB" id="A0A6P8MQN2"/>
<dbReference type="KEGG" id="bbif:117208051"/>
<organism evidence="1 2">
    <name type="scientific">Bombus bifarius</name>
    <dbReference type="NCBI Taxonomy" id="103933"/>
    <lineage>
        <taxon>Eukaryota</taxon>
        <taxon>Metazoa</taxon>
        <taxon>Ecdysozoa</taxon>
        <taxon>Arthropoda</taxon>
        <taxon>Hexapoda</taxon>
        <taxon>Insecta</taxon>
        <taxon>Pterygota</taxon>
        <taxon>Neoptera</taxon>
        <taxon>Endopterygota</taxon>
        <taxon>Hymenoptera</taxon>
        <taxon>Apocrita</taxon>
        <taxon>Aculeata</taxon>
        <taxon>Apoidea</taxon>
        <taxon>Anthophila</taxon>
        <taxon>Apidae</taxon>
        <taxon>Bombus</taxon>
        <taxon>Pyrobombus</taxon>
    </lineage>
</organism>
<dbReference type="RefSeq" id="XP_033304770.1">
    <property type="nucleotide sequence ID" value="XM_033448879.1"/>
</dbReference>
<keyword evidence="1" id="KW-1185">Reference proteome</keyword>
<sequence length="244" mass="27845">MAGESVGVRSRMKYVGLVIDSQWTFEPHFDSPIPKVSAASTPCATCCRISARLESRRLYEGLVRSRVMYGAPVWADNLMASRRSILLLRRLHRVTVIRIVRRYRMMSHASVTVLAASPPWKLRALALKRRYTHMRVWDPVEDSTEQRAPNDLGTAENAAWDQWRSQLINEEGEHRDAEAVLPNWETWRSRRGLPLAYRMTQVLTGHGVFGEYLIKIGRETTDICHHCEEGRDTAHVGVLPSLVG</sequence>
<gene>
    <name evidence="2" type="primary">LOC117208051</name>
</gene>
<dbReference type="GeneID" id="117208051"/>